<proteinExistence type="predicted"/>
<reference evidence="1 2" key="1">
    <citation type="submission" date="2019-03" db="EMBL/GenBank/DDBJ databases">
        <title>Single cell metagenomics reveals metabolic interactions within the superorganism composed of flagellate Streblomastix strix and complex community of Bacteroidetes bacteria on its surface.</title>
        <authorList>
            <person name="Treitli S.C."/>
            <person name="Kolisko M."/>
            <person name="Husnik F."/>
            <person name="Keeling P."/>
            <person name="Hampl V."/>
        </authorList>
    </citation>
    <scope>NUCLEOTIDE SEQUENCE [LARGE SCALE GENOMIC DNA]</scope>
    <source>
        <strain evidence="1">ST1C</strain>
    </source>
</reference>
<gene>
    <name evidence="1" type="ORF">EZS28_041065</name>
</gene>
<evidence type="ECO:0000313" key="1">
    <source>
        <dbReference type="EMBL" id="KAA6363408.1"/>
    </source>
</evidence>
<dbReference type="AlphaFoldDB" id="A0A5J4TZ52"/>
<sequence length="71" mass="8192">MNQRAKPFGRLSFHPSMIQRTRKHGGPQFKEEAGDALATQVGYLNRDIKKIYRLSYAVSGQKYIQDKHLSK</sequence>
<protein>
    <submittedName>
        <fullName evidence="1">Uncharacterized protein</fullName>
    </submittedName>
</protein>
<organism evidence="1 2">
    <name type="scientific">Streblomastix strix</name>
    <dbReference type="NCBI Taxonomy" id="222440"/>
    <lineage>
        <taxon>Eukaryota</taxon>
        <taxon>Metamonada</taxon>
        <taxon>Preaxostyla</taxon>
        <taxon>Oxymonadida</taxon>
        <taxon>Streblomastigidae</taxon>
        <taxon>Streblomastix</taxon>
    </lineage>
</organism>
<evidence type="ECO:0000313" key="2">
    <source>
        <dbReference type="Proteomes" id="UP000324800"/>
    </source>
</evidence>
<dbReference type="Proteomes" id="UP000324800">
    <property type="component" value="Unassembled WGS sequence"/>
</dbReference>
<accession>A0A5J4TZ52</accession>
<comment type="caution">
    <text evidence="1">The sequence shown here is derived from an EMBL/GenBank/DDBJ whole genome shotgun (WGS) entry which is preliminary data.</text>
</comment>
<name>A0A5J4TZ52_9EUKA</name>
<dbReference type="EMBL" id="SNRW01022953">
    <property type="protein sequence ID" value="KAA6363408.1"/>
    <property type="molecule type" value="Genomic_DNA"/>
</dbReference>